<evidence type="ECO:0000313" key="1">
    <source>
        <dbReference type="EMBL" id="NIH82206.1"/>
    </source>
</evidence>
<dbReference type="EMBL" id="JAANOU010000001">
    <property type="protein sequence ID" value="NIH82206.1"/>
    <property type="molecule type" value="Genomic_DNA"/>
</dbReference>
<comment type="caution">
    <text evidence="1">The sequence shown here is derived from an EMBL/GenBank/DDBJ whole genome shotgun (WGS) entry which is preliminary data.</text>
</comment>
<evidence type="ECO:0000313" key="2">
    <source>
        <dbReference type="Proteomes" id="UP000754495"/>
    </source>
</evidence>
<sequence length="29" mass="3042">MRSPAWYDLSVVAATTPPVQPDIAVVVSA</sequence>
<accession>A0ABX0T3R9</accession>
<keyword evidence="2" id="KW-1185">Reference proteome</keyword>
<gene>
    <name evidence="1" type="ORF">FHX46_004736</name>
</gene>
<organism evidence="1 2">
    <name type="scientific">Amycolatopsis viridis</name>
    <dbReference type="NCBI Taxonomy" id="185678"/>
    <lineage>
        <taxon>Bacteria</taxon>
        <taxon>Bacillati</taxon>
        <taxon>Actinomycetota</taxon>
        <taxon>Actinomycetes</taxon>
        <taxon>Pseudonocardiales</taxon>
        <taxon>Pseudonocardiaceae</taxon>
        <taxon>Amycolatopsis</taxon>
    </lineage>
</organism>
<proteinExistence type="predicted"/>
<name>A0ABX0T3R9_9PSEU</name>
<protein>
    <submittedName>
        <fullName evidence="1">Uncharacterized protein</fullName>
    </submittedName>
</protein>
<reference evidence="1 2" key="1">
    <citation type="submission" date="2020-03" db="EMBL/GenBank/DDBJ databases">
        <title>Sequencing the genomes of 1000 actinobacteria strains.</title>
        <authorList>
            <person name="Klenk H.-P."/>
        </authorList>
    </citation>
    <scope>NUCLEOTIDE SEQUENCE [LARGE SCALE GENOMIC DNA]</scope>
    <source>
        <strain evidence="1 2">DSM 45668</strain>
    </source>
</reference>
<dbReference type="Proteomes" id="UP000754495">
    <property type="component" value="Unassembled WGS sequence"/>
</dbReference>